<evidence type="ECO:0000256" key="2">
    <source>
        <dbReference type="ARBA" id="ARBA00006490"/>
    </source>
</evidence>
<dbReference type="GO" id="GO:0030170">
    <property type="term" value="F:pyridoxal phosphate binding"/>
    <property type="evidence" value="ECO:0007669"/>
    <property type="project" value="InterPro"/>
</dbReference>
<dbReference type="InterPro" id="IPR000192">
    <property type="entry name" value="Aminotrans_V_dom"/>
</dbReference>
<accession>A0A6A7FUV0</accession>
<evidence type="ECO:0000256" key="3">
    <source>
        <dbReference type="ARBA" id="ARBA00012239"/>
    </source>
</evidence>
<dbReference type="GO" id="GO:0051536">
    <property type="term" value="F:iron-sulfur cluster binding"/>
    <property type="evidence" value="ECO:0007669"/>
    <property type="project" value="UniProtKB-KW"/>
</dbReference>
<dbReference type="HAMAP" id="MF_00331">
    <property type="entry name" value="Cys_desulf_IscS"/>
    <property type="match status" value="1"/>
</dbReference>
<dbReference type="FunFam" id="3.90.1150.10:FF:000002">
    <property type="entry name" value="Cysteine desulfurase IscS"/>
    <property type="match status" value="1"/>
</dbReference>
<dbReference type="SUPFAM" id="SSF53383">
    <property type="entry name" value="PLP-dependent transferases"/>
    <property type="match status" value="1"/>
</dbReference>
<dbReference type="EMBL" id="IACT01002593">
    <property type="protein sequence ID" value="LAC21862.1"/>
    <property type="molecule type" value="mRNA"/>
</dbReference>
<dbReference type="GO" id="GO:0046872">
    <property type="term" value="F:metal ion binding"/>
    <property type="evidence" value="ECO:0007669"/>
    <property type="project" value="UniProtKB-KW"/>
</dbReference>
<dbReference type="Gene3D" id="3.90.1150.10">
    <property type="entry name" value="Aspartate Aminotransferase, domain 1"/>
    <property type="match status" value="1"/>
</dbReference>
<comment type="cofactor">
    <cofactor evidence="1 9">
        <name>pyridoxal 5'-phosphate</name>
        <dbReference type="ChEBI" id="CHEBI:597326"/>
    </cofactor>
</comment>
<dbReference type="EC" id="2.8.1.7" evidence="3"/>
<dbReference type="FunFam" id="3.40.640.10:FF:000003">
    <property type="entry name" value="Cysteine desulfurase IscS"/>
    <property type="match status" value="1"/>
</dbReference>
<dbReference type="PROSITE" id="PS00595">
    <property type="entry name" value="AA_TRANSFER_CLASS_5"/>
    <property type="match status" value="1"/>
</dbReference>
<organism evidence="12">
    <name type="scientific">Hirondellea gigas</name>
    <dbReference type="NCBI Taxonomy" id="1518452"/>
    <lineage>
        <taxon>Eukaryota</taxon>
        <taxon>Metazoa</taxon>
        <taxon>Ecdysozoa</taxon>
        <taxon>Arthropoda</taxon>
        <taxon>Crustacea</taxon>
        <taxon>Multicrustacea</taxon>
        <taxon>Malacostraca</taxon>
        <taxon>Eumalacostraca</taxon>
        <taxon>Peracarida</taxon>
        <taxon>Amphipoda</taxon>
        <taxon>Amphilochidea</taxon>
        <taxon>Lysianassida</taxon>
        <taxon>Lysianassidira</taxon>
        <taxon>Lysianassoidea</taxon>
        <taxon>Lysianassidae</taxon>
        <taxon>Hirondellea</taxon>
    </lineage>
</organism>
<comment type="similarity">
    <text evidence="2">Belongs to the class-V pyridoxal-phosphate-dependent aminotransferase family. NifS/IscS subfamily.</text>
</comment>
<protein>
    <recommendedName>
        <fullName evidence="3">cysteine desulfurase</fullName>
        <ecNumber evidence="3">2.8.1.7</ecNumber>
    </recommendedName>
</protein>
<evidence type="ECO:0000313" key="12">
    <source>
        <dbReference type="EMBL" id="LAC21862.1"/>
    </source>
</evidence>
<name>A0A6A7FUV0_9CRUS</name>
<evidence type="ECO:0000256" key="8">
    <source>
        <dbReference type="ARBA" id="ARBA00023014"/>
    </source>
</evidence>
<dbReference type="Gene3D" id="3.40.640.10">
    <property type="entry name" value="Type I PLP-dependent aspartate aminotransferase-like (Major domain)"/>
    <property type="match status" value="1"/>
</dbReference>
<proteinExistence type="evidence at transcript level"/>
<dbReference type="PANTHER" id="PTHR11601">
    <property type="entry name" value="CYSTEINE DESULFURYLASE FAMILY MEMBER"/>
    <property type="match status" value="1"/>
</dbReference>
<evidence type="ECO:0000256" key="4">
    <source>
        <dbReference type="ARBA" id="ARBA00022679"/>
    </source>
</evidence>
<dbReference type="NCBIfam" id="TIGR02006">
    <property type="entry name" value="IscS"/>
    <property type="match status" value="1"/>
</dbReference>
<dbReference type="InterPro" id="IPR015422">
    <property type="entry name" value="PyrdxlP-dep_Trfase_small"/>
</dbReference>
<evidence type="ECO:0000256" key="6">
    <source>
        <dbReference type="ARBA" id="ARBA00022898"/>
    </source>
</evidence>
<dbReference type="InterPro" id="IPR010240">
    <property type="entry name" value="Cys_deSase_IscS"/>
</dbReference>
<dbReference type="AlphaFoldDB" id="A0A6A7FUV0"/>
<evidence type="ECO:0000256" key="7">
    <source>
        <dbReference type="ARBA" id="ARBA00023004"/>
    </source>
</evidence>
<feature type="domain" description="Aminotransferase class V" evidence="11">
    <location>
        <begin position="112"/>
        <end position="473"/>
    </location>
</feature>
<feature type="region of interest" description="Disordered" evidence="10">
    <location>
        <begin position="82"/>
        <end position="106"/>
    </location>
</feature>
<evidence type="ECO:0000256" key="10">
    <source>
        <dbReference type="SAM" id="MobiDB-lite"/>
    </source>
</evidence>
<evidence type="ECO:0000256" key="1">
    <source>
        <dbReference type="ARBA" id="ARBA00001933"/>
    </source>
</evidence>
<dbReference type="InterPro" id="IPR020578">
    <property type="entry name" value="Aminotrans_V_PyrdxlP_BS"/>
</dbReference>
<dbReference type="NCBIfam" id="NF010611">
    <property type="entry name" value="PRK14012.1"/>
    <property type="match status" value="1"/>
</dbReference>
<keyword evidence="5" id="KW-0479">Metal-binding</keyword>
<keyword evidence="8" id="KW-0411">Iron-sulfur</keyword>
<dbReference type="PANTHER" id="PTHR11601:SF34">
    <property type="entry name" value="CYSTEINE DESULFURASE"/>
    <property type="match status" value="1"/>
</dbReference>
<dbReference type="GO" id="GO:0044571">
    <property type="term" value="P:[2Fe-2S] cluster assembly"/>
    <property type="evidence" value="ECO:0007669"/>
    <property type="project" value="InterPro"/>
</dbReference>
<dbReference type="InterPro" id="IPR015421">
    <property type="entry name" value="PyrdxlP-dep_Trfase_major"/>
</dbReference>
<dbReference type="GO" id="GO:0031071">
    <property type="term" value="F:cysteine desulfurase activity"/>
    <property type="evidence" value="ECO:0007669"/>
    <property type="project" value="UniProtKB-EC"/>
</dbReference>
<dbReference type="GO" id="GO:0099128">
    <property type="term" value="C:mitochondrial [2Fe-2S] assembly complex"/>
    <property type="evidence" value="ECO:0007669"/>
    <property type="project" value="UniProtKB-ARBA"/>
</dbReference>
<feature type="compositionally biased region" description="Polar residues" evidence="10">
    <location>
        <begin position="82"/>
        <end position="99"/>
    </location>
</feature>
<dbReference type="GO" id="GO:0005634">
    <property type="term" value="C:nucleus"/>
    <property type="evidence" value="ECO:0007669"/>
    <property type="project" value="TreeGrafter"/>
</dbReference>
<keyword evidence="6" id="KW-0663">Pyridoxal phosphate</keyword>
<keyword evidence="7" id="KW-0408">Iron</keyword>
<sequence length="509" mass="56610">MYQLQIIRCVRNLLEFSTQHSARSVSTLDSLHRLECQQYKQQRFSNDLISNITITLNNNVNSTGKNRNNFASCNKRDFSTNSHINERSFSSDSNKGSTSNEEDAPADRRALYLDAQATTALDPRVLDIMMPFLTHQYGNPHSRTHSYGWETEAAVEKAREQVATLIGADKREIVFTSGATESNNISIKGVARFYKAKKRHIITTQTEHKCVLDSCRAMEHEGWAVTYLPVLPTGLIALEDLEKAFRTDTVLVSIMAVNNEIGVKQPIQEIGAMCRKKKVFFHTDAAQAVGKIPVNVEEINCDLMSISGHKLYGPKGVGCLYVRRRPRVRVEALLSGGGQERGMRSGTVPAPLVVGIGAACELAQQEMSYDHQHVTKLSNRLIQGVTSELTHVVQNGDPDHIYPGCVNLSFAYVEGESLLMALKDIALSSGSACTSASLEPSYVLRAIGAEEDLAHSSIRFGLGRFTTEAEVDYTVERVIKHVIRLREMSPLWEMVLEGIDLKTINWSQH</sequence>
<dbReference type="Pfam" id="PF00266">
    <property type="entry name" value="Aminotran_5"/>
    <property type="match status" value="1"/>
</dbReference>
<reference evidence="12" key="1">
    <citation type="submission" date="2017-11" db="EMBL/GenBank/DDBJ databases">
        <title>The sensing device of the deep-sea amphipod.</title>
        <authorList>
            <person name="Kobayashi H."/>
            <person name="Nagahama T."/>
            <person name="Arai W."/>
            <person name="Sasagawa Y."/>
            <person name="Umeda M."/>
            <person name="Hayashi T."/>
            <person name="Nikaido I."/>
            <person name="Watanabe H."/>
            <person name="Oguri K."/>
            <person name="Kitazato H."/>
            <person name="Fujioka K."/>
            <person name="Kido Y."/>
            <person name="Takami H."/>
        </authorList>
    </citation>
    <scope>NUCLEOTIDE SEQUENCE</scope>
    <source>
        <tissue evidence="12">Whole body</tissue>
    </source>
</reference>
<evidence type="ECO:0000259" key="11">
    <source>
        <dbReference type="Pfam" id="PF00266"/>
    </source>
</evidence>
<evidence type="ECO:0000256" key="9">
    <source>
        <dbReference type="RuleBase" id="RU004504"/>
    </source>
</evidence>
<dbReference type="InterPro" id="IPR015424">
    <property type="entry name" value="PyrdxlP-dep_Trfase"/>
</dbReference>
<evidence type="ECO:0000256" key="5">
    <source>
        <dbReference type="ARBA" id="ARBA00022723"/>
    </source>
</evidence>
<keyword evidence="4" id="KW-0808">Transferase</keyword>